<dbReference type="GO" id="GO:0005524">
    <property type="term" value="F:ATP binding"/>
    <property type="evidence" value="ECO:0007669"/>
    <property type="project" value="UniProtKB-KW"/>
</dbReference>
<dbReference type="GO" id="GO:0008902">
    <property type="term" value="F:hydroxymethylpyrimidine kinase activity"/>
    <property type="evidence" value="ECO:0007669"/>
    <property type="project" value="UniProtKB-EC"/>
</dbReference>
<comment type="catalytic activity">
    <reaction evidence="2">
        <text>4-amino-2-methyl-5-(phosphooxymethyl)pyrimidine + ATP = 4-amino-2-methyl-5-(diphosphooxymethyl)pyrimidine + ADP</text>
        <dbReference type="Rhea" id="RHEA:19893"/>
        <dbReference type="ChEBI" id="CHEBI:30616"/>
        <dbReference type="ChEBI" id="CHEBI:57841"/>
        <dbReference type="ChEBI" id="CHEBI:58354"/>
        <dbReference type="ChEBI" id="CHEBI:456216"/>
        <dbReference type="EC" id="2.7.4.7"/>
    </reaction>
</comment>
<gene>
    <name evidence="11" type="ORF">HNR24_000681</name>
</gene>
<dbReference type="SUPFAM" id="SSF53613">
    <property type="entry name" value="Ribokinase-like"/>
    <property type="match status" value="1"/>
</dbReference>
<keyword evidence="9" id="KW-0784">Thiamine biosynthesis</keyword>
<evidence type="ECO:0000256" key="4">
    <source>
        <dbReference type="ARBA" id="ARBA00004769"/>
    </source>
</evidence>
<dbReference type="InterPro" id="IPR013749">
    <property type="entry name" value="PM/HMP-P_kinase-1"/>
</dbReference>
<evidence type="ECO:0000259" key="10">
    <source>
        <dbReference type="Pfam" id="PF08543"/>
    </source>
</evidence>
<evidence type="ECO:0000256" key="8">
    <source>
        <dbReference type="ARBA" id="ARBA00022840"/>
    </source>
</evidence>
<dbReference type="UniPathway" id="UPA00060">
    <property type="reaction ID" value="UER00138"/>
</dbReference>
<keyword evidence="7 11" id="KW-0418">Kinase</keyword>
<keyword evidence="5" id="KW-0808">Transferase</keyword>
<reference evidence="11 12" key="1">
    <citation type="submission" date="2020-08" db="EMBL/GenBank/DDBJ databases">
        <title>Sequencing the genomes of 1000 actinobacteria strains.</title>
        <authorList>
            <person name="Klenk H.-P."/>
        </authorList>
    </citation>
    <scope>NUCLEOTIDE SEQUENCE [LARGE SCALE GENOMIC DNA]</scope>
    <source>
        <strain evidence="11 12">DSM 19081</strain>
    </source>
</reference>
<dbReference type="FunFam" id="3.40.1190.20:FF:000003">
    <property type="entry name" value="Phosphomethylpyrimidine kinase ThiD"/>
    <property type="match status" value="1"/>
</dbReference>
<comment type="pathway">
    <text evidence="4">Cofactor biosynthesis; thiamine diphosphate biosynthesis; 4-amino-2-methyl-5-diphosphomethylpyrimidine from 5-amino-1-(5-phospho-D-ribosyl)imidazole: step 3/3.</text>
</comment>
<feature type="domain" description="Pyridoxamine kinase/Phosphomethylpyrimidine kinase" evidence="10">
    <location>
        <begin position="19"/>
        <end position="103"/>
    </location>
</feature>
<dbReference type="Proteomes" id="UP000546252">
    <property type="component" value="Unassembled WGS sequence"/>
</dbReference>
<dbReference type="InterPro" id="IPR004399">
    <property type="entry name" value="HMP/HMP-P_kinase_dom"/>
</dbReference>
<sequence>MSPLSPRSIPNILSIAGTDPTGGAGIQADLKSIAAHRGYGMCAVTALVAQNTLGVREIHLPPVSFLRAQLDAVSEDVAIDAIKIGMLGTEDTIRAVVDWLDSLGAPGDDGGSGLLGSAHGGRGVGDREVGGRSLPVLVLDPVMVATSGDRLLDAAAESALLEFLRRADLITPNVPELALLAGEEPAGDPEGLIAQARTVADAHQVVVLAKGGHLDDASAQELVVDTLVYPAQAGVRPDEERFVSPRIPTQNTHGTGCSVSAALATLAARGFSFSAALPVVKEWMTEALQDSERLDVGQGHGPIQHFAQLWGGSAP</sequence>
<dbReference type="CDD" id="cd01169">
    <property type="entry name" value="HMPP_kinase"/>
    <property type="match status" value="1"/>
</dbReference>
<accession>A0A839FGA7</accession>
<dbReference type="AlphaFoldDB" id="A0A839FGA7"/>
<protein>
    <submittedName>
        <fullName evidence="11">Hydroxymethylpyrimidine kinase/phosphomethylpyrimidine kinase</fullName>
    </submittedName>
</protein>
<dbReference type="Gene3D" id="3.40.1190.20">
    <property type="match status" value="1"/>
</dbReference>
<dbReference type="Pfam" id="PF08543">
    <property type="entry name" value="Phos_pyr_kin"/>
    <property type="match status" value="2"/>
</dbReference>
<evidence type="ECO:0000256" key="5">
    <source>
        <dbReference type="ARBA" id="ARBA00022679"/>
    </source>
</evidence>
<name>A0A839FGA7_9MICC</name>
<organism evidence="11 12">
    <name type="scientific">Nesterenkonia jeotgali</name>
    <dbReference type="NCBI Taxonomy" id="317018"/>
    <lineage>
        <taxon>Bacteria</taxon>
        <taxon>Bacillati</taxon>
        <taxon>Actinomycetota</taxon>
        <taxon>Actinomycetes</taxon>
        <taxon>Micrococcales</taxon>
        <taxon>Micrococcaceae</taxon>
        <taxon>Nesterenkonia</taxon>
    </lineage>
</organism>
<dbReference type="GO" id="GO:0005829">
    <property type="term" value="C:cytosol"/>
    <property type="evidence" value="ECO:0007669"/>
    <property type="project" value="TreeGrafter"/>
</dbReference>
<evidence type="ECO:0000313" key="11">
    <source>
        <dbReference type="EMBL" id="MBA8920748.1"/>
    </source>
</evidence>
<dbReference type="RefSeq" id="WP_182495012.1">
    <property type="nucleotide sequence ID" value="NZ_BAAAKT010000002.1"/>
</dbReference>
<evidence type="ECO:0000256" key="2">
    <source>
        <dbReference type="ARBA" id="ARBA00000565"/>
    </source>
</evidence>
<dbReference type="PANTHER" id="PTHR20858:SF17">
    <property type="entry name" value="HYDROXYMETHYLPYRIMIDINE_PHOSPHOMETHYLPYRIMIDINE KINASE THI20-RELATED"/>
    <property type="match status" value="1"/>
</dbReference>
<dbReference type="GO" id="GO:0009229">
    <property type="term" value="P:thiamine diphosphate biosynthetic process"/>
    <property type="evidence" value="ECO:0007669"/>
    <property type="project" value="UniProtKB-UniPathway"/>
</dbReference>
<evidence type="ECO:0000256" key="3">
    <source>
        <dbReference type="ARBA" id="ARBA00003848"/>
    </source>
</evidence>
<comment type="catalytic activity">
    <reaction evidence="1">
        <text>4-amino-5-hydroxymethyl-2-methylpyrimidine + ATP = 4-amino-2-methyl-5-(phosphooxymethyl)pyrimidine + ADP + H(+)</text>
        <dbReference type="Rhea" id="RHEA:23096"/>
        <dbReference type="ChEBI" id="CHEBI:15378"/>
        <dbReference type="ChEBI" id="CHEBI:16892"/>
        <dbReference type="ChEBI" id="CHEBI:30616"/>
        <dbReference type="ChEBI" id="CHEBI:58354"/>
        <dbReference type="ChEBI" id="CHEBI:456216"/>
        <dbReference type="EC" id="2.7.1.49"/>
    </reaction>
</comment>
<evidence type="ECO:0000256" key="9">
    <source>
        <dbReference type="ARBA" id="ARBA00022977"/>
    </source>
</evidence>
<dbReference type="GO" id="GO:0009228">
    <property type="term" value="P:thiamine biosynthetic process"/>
    <property type="evidence" value="ECO:0007669"/>
    <property type="project" value="UniProtKB-KW"/>
</dbReference>
<feature type="domain" description="Pyridoxamine kinase/Phosphomethylpyrimidine kinase" evidence="10">
    <location>
        <begin position="133"/>
        <end position="303"/>
    </location>
</feature>
<evidence type="ECO:0000256" key="1">
    <source>
        <dbReference type="ARBA" id="ARBA00000151"/>
    </source>
</evidence>
<proteinExistence type="predicted"/>
<keyword evidence="6" id="KW-0547">Nucleotide-binding</keyword>
<comment type="caution">
    <text evidence="11">The sequence shown here is derived from an EMBL/GenBank/DDBJ whole genome shotgun (WGS) entry which is preliminary data.</text>
</comment>
<dbReference type="GO" id="GO:0008972">
    <property type="term" value="F:phosphomethylpyrimidine kinase activity"/>
    <property type="evidence" value="ECO:0007669"/>
    <property type="project" value="UniProtKB-EC"/>
</dbReference>
<dbReference type="EMBL" id="JACJIH010000001">
    <property type="protein sequence ID" value="MBA8920748.1"/>
    <property type="molecule type" value="Genomic_DNA"/>
</dbReference>
<dbReference type="PANTHER" id="PTHR20858">
    <property type="entry name" value="PHOSPHOMETHYLPYRIMIDINE KINASE"/>
    <property type="match status" value="1"/>
</dbReference>
<evidence type="ECO:0000256" key="6">
    <source>
        <dbReference type="ARBA" id="ARBA00022741"/>
    </source>
</evidence>
<evidence type="ECO:0000256" key="7">
    <source>
        <dbReference type="ARBA" id="ARBA00022777"/>
    </source>
</evidence>
<dbReference type="InterPro" id="IPR029056">
    <property type="entry name" value="Ribokinase-like"/>
</dbReference>
<comment type="function">
    <text evidence="3">Catalyzes the phosphorylation of hydroxymethylpyrimidine phosphate (HMP-P) to HMP-PP, and of HMP to HMP-P.</text>
</comment>
<evidence type="ECO:0000313" key="12">
    <source>
        <dbReference type="Proteomes" id="UP000546252"/>
    </source>
</evidence>
<keyword evidence="8" id="KW-0067">ATP-binding</keyword>